<comment type="caution">
    <text evidence="2">The sequence shown here is derived from an EMBL/GenBank/DDBJ whole genome shotgun (WGS) entry which is preliminary data.</text>
</comment>
<dbReference type="Proteomes" id="UP000828390">
    <property type="component" value="Unassembled WGS sequence"/>
</dbReference>
<evidence type="ECO:0000313" key="3">
    <source>
        <dbReference type="Proteomes" id="UP000828390"/>
    </source>
</evidence>
<proteinExistence type="predicted"/>
<sequence length="175" mass="19957">MSPERQFPPFMTSRPTMQSTPIQMLPQSFITDVDIQRIVHTLRIYLRDKIRGLVQACVAEHVTPLLNKITELQLFVKNMSNKDAVLEQDLDDANQYSRRHCVIVSNVPENNGESTDDIIIQIAKDNGSNIVLSDADRSNRNGPPKRNAGKHRDIIVNYVEEQGIENQDHFHPETV</sequence>
<name>A0A9D3YW73_DREPO</name>
<reference evidence="2" key="1">
    <citation type="journal article" date="2019" name="bioRxiv">
        <title>The Genome of the Zebra Mussel, Dreissena polymorpha: A Resource for Invasive Species Research.</title>
        <authorList>
            <person name="McCartney M.A."/>
            <person name="Auch B."/>
            <person name="Kono T."/>
            <person name="Mallez S."/>
            <person name="Zhang Y."/>
            <person name="Obille A."/>
            <person name="Becker A."/>
            <person name="Abrahante J.E."/>
            <person name="Garbe J."/>
            <person name="Badalamenti J.P."/>
            <person name="Herman A."/>
            <person name="Mangelson H."/>
            <person name="Liachko I."/>
            <person name="Sullivan S."/>
            <person name="Sone E.D."/>
            <person name="Koren S."/>
            <person name="Silverstein K.A.T."/>
            <person name="Beckman K.B."/>
            <person name="Gohl D.M."/>
        </authorList>
    </citation>
    <scope>NUCLEOTIDE SEQUENCE</scope>
    <source>
        <strain evidence="2">Duluth1</strain>
        <tissue evidence="2">Whole animal</tissue>
    </source>
</reference>
<feature type="region of interest" description="Disordered" evidence="1">
    <location>
        <begin position="131"/>
        <end position="152"/>
    </location>
</feature>
<reference evidence="2" key="2">
    <citation type="submission" date="2020-11" db="EMBL/GenBank/DDBJ databases">
        <authorList>
            <person name="McCartney M.A."/>
            <person name="Auch B."/>
            <person name="Kono T."/>
            <person name="Mallez S."/>
            <person name="Becker A."/>
            <person name="Gohl D.M."/>
            <person name="Silverstein K.A.T."/>
            <person name="Koren S."/>
            <person name="Bechman K.B."/>
            <person name="Herman A."/>
            <person name="Abrahante J.E."/>
            <person name="Garbe J."/>
        </authorList>
    </citation>
    <scope>NUCLEOTIDE SEQUENCE</scope>
    <source>
        <strain evidence="2">Duluth1</strain>
        <tissue evidence="2">Whole animal</tissue>
    </source>
</reference>
<gene>
    <name evidence="2" type="ORF">DPMN_065604</name>
</gene>
<accession>A0A9D3YW73</accession>
<dbReference type="AlphaFoldDB" id="A0A9D3YW73"/>
<protein>
    <submittedName>
        <fullName evidence="2">Uncharacterized protein</fullName>
    </submittedName>
</protein>
<keyword evidence="3" id="KW-1185">Reference proteome</keyword>
<evidence type="ECO:0000256" key="1">
    <source>
        <dbReference type="SAM" id="MobiDB-lite"/>
    </source>
</evidence>
<evidence type="ECO:0000313" key="2">
    <source>
        <dbReference type="EMBL" id="KAH3706221.1"/>
    </source>
</evidence>
<dbReference type="EMBL" id="JAIWYP010000014">
    <property type="protein sequence ID" value="KAH3706221.1"/>
    <property type="molecule type" value="Genomic_DNA"/>
</dbReference>
<organism evidence="2 3">
    <name type="scientific">Dreissena polymorpha</name>
    <name type="common">Zebra mussel</name>
    <name type="synonym">Mytilus polymorpha</name>
    <dbReference type="NCBI Taxonomy" id="45954"/>
    <lineage>
        <taxon>Eukaryota</taxon>
        <taxon>Metazoa</taxon>
        <taxon>Spiralia</taxon>
        <taxon>Lophotrochozoa</taxon>
        <taxon>Mollusca</taxon>
        <taxon>Bivalvia</taxon>
        <taxon>Autobranchia</taxon>
        <taxon>Heteroconchia</taxon>
        <taxon>Euheterodonta</taxon>
        <taxon>Imparidentia</taxon>
        <taxon>Neoheterodontei</taxon>
        <taxon>Myida</taxon>
        <taxon>Dreissenoidea</taxon>
        <taxon>Dreissenidae</taxon>
        <taxon>Dreissena</taxon>
    </lineage>
</organism>